<dbReference type="InterPro" id="IPR021109">
    <property type="entry name" value="Peptidase_aspartic_dom_sf"/>
</dbReference>
<protein>
    <submittedName>
        <fullName evidence="1">Aspartic-type endopeptidase</fullName>
    </submittedName>
</protein>
<keyword evidence="2" id="KW-1185">Reference proteome</keyword>
<proteinExistence type="predicted"/>
<accession>A0A163FQM7</accession>
<organism evidence="1 2">
    <name type="scientific">Didymella rabiei</name>
    <name type="common">Chickpea ascochyta blight fungus</name>
    <name type="synonym">Mycosphaerella rabiei</name>
    <dbReference type="NCBI Taxonomy" id="5454"/>
    <lineage>
        <taxon>Eukaryota</taxon>
        <taxon>Fungi</taxon>
        <taxon>Dikarya</taxon>
        <taxon>Ascomycota</taxon>
        <taxon>Pezizomycotina</taxon>
        <taxon>Dothideomycetes</taxon>
        <taxon>Pleosporomycetidae</taxon>
        <taxon>Pleosporales</taxon>
        <taxon>Pleosporineae</taxon>
        <taxon>Didymellaceae</taxon>
        <taxon>Ascochyta</taxon>
    </lineage>
</organism>
<dbReference type="Gene3D" id="2.40.70.10">
    <property type="entry name" value="Acid Proteases"/>
    <property type="match status" value="1"/>
</dbReference>
<name>A0A163FQM7_DIDRA</name>
<dbReference type="EMBL" id="JYNV01000156">
    <property type="protein sequence ID" value="KZM24495.1"/>
    <property type="molecule type" value="Genomic_DNA"/>
</dbReference>
<dbReference type="AlphaFoldDB" id="A0A163FQM7"/>
<dbReference type="SUPFAM" id="SSF50630">
    <property type="entry name" value="Acid proteases"/>
    <property type="match status" value="1"/>
</dbReference>
<gene>
    <name evidence="1" type="ORF">ST47_g4400</name>
</gene>
<reference evidence="1 2" key="1">
    <citation type="journal article" date="2016" name="Sci. Rep.">
        <title>Draft genome sequencing and secretome analysis of fungal phytopathogen Ascochyta rabiei provides insight into the necrotrophic effector repertoire.</title>
        <authorList>
            <person name="Verma S."/>
            <person name="Gazara R.K."/>
            <person name="Nizam S."/>
            <person name="Parween S."/>
            <person name="Chattopadhyay D."/>
            <person name="Verma P.K."/>
        </authorList>
    </citation>
    <scope>NUCLEOTIDE SEQUENCE [LARGE SCALE GENOMIC DNA]</scope>
    <source>
        <strain evidence="1 2">ArDII</strain>
    </source>
</reference>
<dbReference type="Proteomes" id="UP000076837">
    <property type="component" value="Unassembled WGS sequence"/>
</dbReference>
<dbReference type="InterPro" id="IPR033121">
    <property type="entry name" value="PEPTIDASE_A1"/>
</dbReference>
<comment type="caution">
    <text evidence="1">The sequence shown here is derived from an EMBL/GenBank/DDBJ whole genome shotgun (WGS) entry which is preliminary data.</text>
</comment>
<dbReference type="PROSITE" id="PS51767">
    <property type="entry name" value="PEPTIDASE_A1"/>
    <property type="match status" value="1"/>
</dbReference>
<evidence type="ECO:0000313" key="2">
    <source>
        <dbReference type="Proteomes" id="UP000076837"/>
    </source>
</evidence>
<dbReference type="OrthoDB" id="4074350at2759"/>
<dbReference type="STRING" id="5454.A0A163FQM7"/>
<sequence length="471" mass="50773">MSNASDLATPIVVQNSGKWLGNDGQWSTFYVHVGTPPQYFHVLPSLNSQTVYVPRTGDCQSIPVTDCGTSRGAEVFASDSSPGFDVNASSTWQELGLYDLEPGTKFELDGTSLYGYEKAGISLIGGTNDNITLDQQAVGAYSTPSRLGLSRLWLGRLGLSQVAMSKNEMEHPVSFLHGLKDHGYIPSLSFGYQAGAAYRYDRTPGSLVLGGYDQSRRSNESIAVTSATDVIVGVQGITASLRDGTITVLNTAIAAVLDTAVPELWLPFNDCDQIASVLNLTYHEDSGRYTLTTAAHNALQSIEGSLKFRIGAGLWIERDVFEISQAVFRDPMPEPNIITIQPKLSEESAPTPEETTTISSPGTIAGVTIGASLLVFGIVLCLWLLWRKRRDEDTKKCLGTFQVLQGHGKIAPGELAVDAKAELDGTQNPAPEVYSPPKPHELAHGVGENVRVEIFAPPVMFELAGTVVNRR</sequence>
<evidence type="ECO:0000313" key="1">
    <source>
        <dbReference type="EMBL" id="KZM24495.1"/>
    </source>
</evidence>
<dbReference type="Pfam" id="PF00026">
    <property type="entry name" value="Asp"/>
    <property type="match status" value="1"/>
</dbReference>